<accession>A0A2T8JC81</accession>
<evidence type="ECO:0000313" key="1">
    <source>
        <dbReference type="EMBL" id="PVH47529.1"/>
    </source>
</evidence>
<sequence>MVMREEAARPTCPGQPRTTANLNGGAAPWPFSLVCSCACSVARPSSCPRQRDNFKFPIFRGYSSSIFGSRIPYLVRE</sequence>
<dbReference type="Gramene" id="PVH47529">
    <property type="protein sequence ID" value="PVH47529"/>
    <property type="gene ID" value="PAHAL_4G080900"/>
</dbReference>
<dbReference type="AlphaFoldDB" id="A0A2T8JC81"/>
<name>A0A2T8JC81_9POAL</name>
<dbReference type="EMBL" id="CM008049">
    <property type="protein sequence ID" value="PVH47529.1"/>
    <property type="molecule type" value="Genomic_DNA"/>
</dbReference>
<protein>
    <submittedName>
        <fullName evidence="1">Uncharacterized protein</fullName>
    </submittedName>
</protein>
<organism evidence="1">
    <name type="scientific">Panicum hallii</name>
    <dbReference type="NCBI Taxonomy" id="206008"/>
    <lineage>
        <taxon>Eukaryota</taxon>
        <taxon>Viridiplantae</taxon>
        <taxon>Streptophyta</taxon>
        <taxon>Embryophyta</taxon>
        <taxon>Tracheophyta</taxon>
        <taxon>Spermatophyta</taxon>
        <taxon>Magnoliopsida</taxon>
        <taxon>Liliopsida</taxon>
        <taxon>Poales</taxon>
        <taxon>Poaceae</taxon>
        <taxon>PACMAD clade</taxon>
        <taxon>Panicoideae</taxon>
        <taxon>Panicodae</taxon>
        <taxon>Paniceae</taxon>
        <taxon>Panicinae</taxon>
        <taxon>Panicum</taxon>
        <taxon>Panicum sect. Panicum</taxon>
    </lineage>
</organism>
<proteinExistence type="predicted"/>
<reference evidence="1" key="1">
    <citation type="submission" date="2018-04" db="EMBL/GenBank/DDBJ databases">
        <title>WGS assembly of Panicum hallii.</title>
        <authorList>
            <person name="Lovell J."/>
            <person name="Jenkins J."/>
            <person name="Lowry D."/>
            <person name="Mamidi S."/>
            <person name="Sreedasyam A."/>
            <person name="Weng X."/>
            <person name="Barry K."/>
            <person name="Bonette J."/>
            <person name="Campitelli B."/>
            <person name="Daum C."/>
            <person name="Gordon S."/>
            <person name="Gould B."/>
            <person name="Lipzen A."/>
            <person name="Macqueen A."/>
            <person name="Palacio-Mejia J."/>
            <person name="Plott C."/>
            <person name="Shakirov E."/>
            <person name="Shu S."/>
            <person name="Yoshinaga Y."/>
            <person name="Zane M."/>
            <person name="Rokhsar D."/>
            <person name="Grimwood J."/>
            <person name="Schmutz J."/>
            <person name="Juenger T."/>
        </authorList>
    </citation>
    <scope>NUCLEOTIDE SEQUENCE [LARGE SCALE GENOMIC DNA]</scope>
    <source>
        <strain evidence="1">FIL2</strain>
    </source>
</reference>
<dbReference type="Proteomes" id="UP000243499">
    <property type="component" value="Chromosome 4"/>
</dbReference>
<gene>
    <name evidence="1" type="ORF">PAHAL_4G080900</name>
</gene>